<dbReference type="InterPro" id="IPR036053">
    <property type="entry name" value="PABP-dom"/>
</dbReference>
<evidence type="ECO:0000256" key="1">
    <source>
        <dbReference type="ARBA" id="ARBA00022741"/>
    </source>
</evidence>
<dbReference type="PROSITE" id="PS51192">
    <property type="entry name" value="HELICASE_ATP_BIND_1"/>
    <property type="match status" value="1"/>
</dbReference>
<dbReference type="InterPro" id="IPR011545">
    <property type="entry name" value="DEAD/DEAH_box_helicase_dom"/>
</dbReference>
<dbReference type="Pfam" id="PF00270">
    <property type="entry name" value="DEAD"/>
    <property type="match status" value="1"/>
</dbReference>
<dbReference type="GO" id="GO:0003723">
    <property type="term" value="F:RNA binding"/>
    <property type="evidence" value="ECO:0007669"/>
    <property type="project" value="InterPro"/>
</dbReference>
<organism evidence="6 7">
    <name type="scientific">Ricinus communis</name>
    <name type="common">Castor bean</name>
    <dbReference type="NCBI Taxonomy" id="3988"/>
    <lineage>
        <taxon>Eukaryota</taxon>
        <taxon>Viridiplantae</taxon>
        <taxon>Streptophyta</taxon>
        <taxon>Embryophyta</taxon>
        <taxon>Tracheophyta</taxon>
        <taxon>Spermatophyta</taxon>
        <taxon>Magnoliopsida</taxon>
        <taxon>eudicotyledons</taxon>
        <taxon>Gunneridae</taxon>
        <taxon>Pentapetalae</taxon>
        <taxon>rosids</taxon>
        <taxon>fabids</taxon>
        <taxon>Malpighiales</taxon>
        <taxon>Euphorbiaceae</taxon>
        <taxon>Acalyphoideae</taxon>
        <taxon>Acalypheae</taxon>
        <taxon>Ricinus</taxon>
    </lineage>
</organism>
<evidence type="ECO:0000259" key="5">
    <source>
        <dbReference type="PROSITE" id="PS51192"/>
    </source>
</evidence>
<evidence type="ECO:0000256" key="4">
    <source>
        <dbReference type="ARBA" id="ARBA00022840"/>
    </source>
</evidence>
<dbReference type="AlphaFoldDB" id="B9SM72"/>
<dbReference type="GO" id="GO:1902775">
    <property type="term" value="P:mitochondrial large ribosomal subunit assembly"/>
    <property type="evidence" value="ECO:0000318"/>
    <property type="project" value="GO_Central"/>
</dbReference>
<evidence type="ECO:0000313" key="7">
    <source>
        <dbReference type="Proteomes" id="UP000008311"/>
    </source>
</evidence>
<reference evidence="7" key="1">
    <citation type="journal article" date="2010" name="Nat. Biotechnol.">
        <title>Draft genome sequence of the oilseed species Ricinus communis.</title>
        <authorList>
            <person name="Chan A.P."/>
            <person name="Crabtree J."/>
            <person name="Zhao Q."/>
            <person name="Lorenzi H."/>
            <person name="Orvis J."/>
            <person name="Puiu D."/>
            <person name="Melake-Berhan A."/>
            <person name="Jones K.M."/>
            <person name="Redman J."/>
            <person name="Chen G."/>
            <person name="Cahoon E.B."/>
            <person name="Gedil M."/>
            <person name="Stanke M."/>
            <person name="Haas B.J."/>
            <person name="Wortman J.R."/>
            <person name="Fraser-Liggett C.M."/>
            <person name="Ravel J."/>
            <person name="Rabinowicz P.D."/>
        </authorList>
    </citation>
    <scope>NUCLEOTIDE SEQUENCE [LARGE SCALE GENOMIC DNA]</scope>
    <source>
        <strain evidence="7">cv. Hale</strain>
    </source>
</reference>
<proteinExistence type="predicted"/>
<dbReference type="SUPFAM" id="SSF52540">
    <property type="entry name" value="P-loop containing nucleoside triphosphate hydrolases"/>
    <property type="match status" value="1"/>
</dbReference>
<keyword evidence="2" id="KW-0378">Hydrolase</keyword>
<dbReference type="GO" id="GO:0016787">
    <property type="term" value="F:hydrolase activity"/>
    <property type="evidence" value="ECO:0007669"/>
    <property type="project" value="UniProtKB-KW"/>
</dbReference>
<dbReference type="KEGG" id="rcu:8281392"/>
<dbReference type="STRING" id="3988.B9SM72"/>
<keyword evidence="7" id="KW-1185">Reference proteome</keyword>
<dbReference type="Gene3D" id="3.40.50.300">
    <property type="entry name" value="P-loop containing nucleotide triphosphate hydrolases"/>
    <property type="match status" value="1"/>
</dbReference>
<dbReference type="OrthoDB" id="1191041at2759"/>
<dbReference type="Proteomes" id="UP000008311">
    <property type="component" value="Unassembled WGS sequence"/>
</dbReference>
<dbReference type="PANTHER" id="PTHR47960">
    <property type="entry name" value="DEAD-BOX ATP-DEPENDENT RNA HELICASE 50"/>
    <property type="match status" value="1"/>
</dbReference>
<dbReference type="GO" id="GO:0005739">
    <property type="term" value="C:mitochondrion"/>
    <property type="evidence" value="ECO:0000318"/>
    <property type="project" value="GO_Central"/>
</dbReference>
<name>B9SM72_RICCO</name>
<dbReference type="Gene3D" id="1.10.1900.10">
    <property type="entry name" value="c-terminal domain of poly(a) binding protein"/>
    <property type="match status" value="1"/>
</dbReference>
<dbReference type="Pfam" id="PF00658">
    <property type="entry name" value="MLLE"/>
    <property type="match status" value="1"/>
</dbReference>
<dbReference type="InterPro" id="IPR014001">
    <property type="entry name" value="Helicase_ATP-bd"/>
</dbReference>
<dbReference type="InterPro" id="IPR027417">
    <property type="entry name" value="P-loop_NTPase"/>
</dbReference>
<sequence>MKRTLKAFVNLALSSQSHPPLPIRQLSVLRALSTTTTTTTRVSTESKEKESKKDSFILEKFRQRKLQGSLKTTIATTTKQQERSNCRADVVVGSKSEASIGEVVSGFEELGLKEEVAMAAGELGVWVPTEIQCVGIPAILEGKSLVLSSNSGSGRTLSYLLPLVQLLRGDEALSGMKPKQPKAIVLCTTEELSDEGFRIAKSISDFARLSRSGSDHLSPENMSKPPIGMLIGTPFEVVQQIEEGSIATDDIKYLVLDNADAMFDNGFGPEISRIISSLKNRKSQSNDQRLQTVLVTDTMTEVLGKSGILERLEHDNAGKVTAIVLKIDQMEAFEIIKSSDALKKKMAEAIDSFASGS</sequence>
<protein>
    <submittedName>
        <fullName evidence="6">Dead box ATP-dependent RNA helicase, putative</fullName>
    </submittedName>
</protein>
<evidence type="ECO:0000256" key="2">
    <source>
        <dbReference type="ARBA" id="ARBA00022801"/>
    </source>
</evidence>
<evidence type="ECO:0000256" key="3">
    <source>
        <dbReference type="ARBA" id="ARBA00022806"/>
    </source>
</evidence>
<dbReference type="eggNOG" id="KOG0331">
    <property type="taxonomic scope" value="Eukaryota"/>
</dbReference>
<keyword evidence="4" id="KW-0067">ATP-binding</keyword>
<keyword evidence="1" id="KW-0547">Nucleotide-binding</keyword>
<evidence type="ECO:0000313" key="6">
    <source>
        <dbReference type="EMBL" id="EEF35254.1"/>
    </source>
</evidence>
<dbReference type="InParanoid" id="B9SM72"/>
<dbReference type="EMBL" id="EQ974026">
    <property type="protein sequence ID" value="EEF35254.1"/>
    <property type="molecule type" value="Genomic_DNA"/>
</dbReference>
<dbReference type="SUPFAM" id="SSF63570">
    <property type="entry name" value="PABC (PABP) domain"/>
    <property type="match status" value="1"/>
</dbReference>
<dbReference type="InterPro" id="IPR002004">
    <property type="entry name" value="PABP_HYD_C"/>
</dbReference>
<feature type="domain" description="Helicase ATP-binding" evidence="5">
    <location>
        <begin position="136"/>
        <end position="317"/>
    </location>
</feature>
<dbReference type="GO" id="GO:0005524">
    <property type="term" value="F:ATP binding"/>
    <property type="evidence" value="ECO:0007669"/>
    <property type="project" value="UniProtKB-KW"/>
</dbReference>
<accession>B9SM72</accession>
<dbReference type="SMART" id="SM00487">
    <property type="entry name" value="DEXDc"/>
    <property type="match status" value="1"/>
</dbReference>
<keyword evidence="3 6" id="KW-0347">Helicase</keyword>
<gene>
    <name evidence="6" type="ORF">RCOM_0296580</name>
</gene>
<dbReference type="GO" id="GO:0004386">
    <property type="term" value="F:helicase activity"/>
    <property type="evidence" value="ECO:0007669"/>
    <property type="project" value="UniProtKB-KW"/>
</dbReference>